<dbReference type="AlphaFoldDB" id="A0AA35STL5"/>
<accession>A0AA35STL5</accession>
<proteinExistence type="predicted"/>
<dbReference type="PANTHER" id="PTHR34485">
    <property type="entry name" value="PROLINE-RICH, LACRIMAL 1"/>
    <property type="match status" value="1"/>
</dbReference>
<gene>
    <name evidence="1" type="ORF">GBAR_LOCUS20174</name>
</gene>
<evidence type="ECO:0000313" key="1">
    <source>
        <dbReference type="EMBL" id="CAI8035945.1"/>
    </source>
</evidence>
<organism evidence="1 2">
    <name type="scientific">Geodia barretti</name>
    <name type="common">Barrett's horny sponge</name>
    <dbReference type="NCBI Taxonomy" id="519541"/>
    <lineage>
        <taxon>Eukaryota</taxon>
        <taxon>Metazoa</taxon>
        <taxon>Porifera</taxon>
        <taxon>Demospongiae</taxon>
        <taxon>Heteroscleromorpha</taxon>
        <taxon>Tetractinellida</taxon>
        <taxon>Astrophorina</taxon>
        <taxon>Geodiidae</taxon>
        <taxon>Geodia</taxon>
    </lineage>
</organism>
<dbReference type="EMBL" id="CASHTH010002838">
    <property type="protein sequence ID" value="CAI8035945.1"/>
    <property type="molecule type" value="Genomic_DNA"/>
</dbReference>
<reference evidence="1" key="1">
    <citation type="submission" date="2023-03" db="EMBL/GenBank/DDBJ databases">
        <authorList>
            <person name="Steffen K."/>
            <person name="Cardenas P."/>
        </authorList>
    </citation>
    <scope>NUCLEOTIDE SEQUENCE</scope>
</reference>
<evidence type="ECO:0000313" key="2">
    <source>
        <dbReference type="Proteomes" id="UP001174909"/>
    </source>
</evidence>
<name>A0AA35STL5_GEOBA</name>
<sequence length="259" mass="29955">MVCGGHAGRAHKKILELRHKMKKVSKTMIQKYKDTFPALGELRCKCEGGNHSPTCGCLNPPFISKAHTNFSSILMESQSQEEFVKRLEALPKHARDIHEWEGGSCDFHPLRVCSCKKCSDKQQIECEGKPYKTRMKLDCEFHALLYEIECRERAAQASKLVHPILKRGHSNAVEASHNVLIRFRSKDIYLERLHYHVSTNIGLLQANMTYMNVKFGTSYHWLPELYQRMKLPVFEGVLEAALYWWKRGSEASPSRYLWT</sequence>
<dbReference type="PANTHER" id="PTHR34485:SF2">
    <property type="entry name" value="PROLINE RICH, LACRIMAL 1"/>
    <property type="match status" value="1"/>
</dbReference>
<comment type="caution">
    <text evidence="1">The sequence shown here is derived from an EMBL/GenBank/DDBJ whole genome shotgun (WGS) entry which is preliminary data.</text>
</comment>
<protein>
    <submittedName>
        <fullName evidence="1">Uncharacterized protein</fullName>
    </submittedName>
</protein>
<keyword evidence="2" id="KW-1185">Reference proteome</keyword>
<dbReference type="Proteomes" id="UP001174909">
    <property type="component" value="Unassembled WGS sequence"/>
</dbReference>